<evidence type="ECO:0000313" key="2">
    <source>
        <dbReference type="EMBL" id="ABP36182.1"/>
    </source>
</evidence>
<sequence length="123" mass="12724">MMHRVAIGAGLLMFSLSALPFCSGEVMVVDYLDSGTRPDSLFQFPLPQGALDVEPADSLAVTPLPVLAELQKVLAEAPVDSSVAMPDSLSASSSVSVGDSLAVSLPDTLSVPPPPPPAPEYDF</sequence>
<keyword evidence="1" id="KW-0732">Signal</keyword>
<dbReference type="EMBL" id="CP000607">
    <property type="protein sequence ID" value="ABP36182.1"/>
    <property type="molecule type" value="Genomic_DNA"/>
</dbReference>
<dbReference type="HOGENOM" id="CLU_2013249_0_0_10"/>
<feature type="signal peptide" evidence="1">
    <location>
        <begin position="1"/>
        <end position="20"/>
    </location>
</feature>
<dbReference type="KEGG" id="pvi:Cvib_0159"/>
<protein>
    <recommendedName>
        <fullName evidence="3">Secreted protein</fullName>
    </recommendedName>
</protein>
<name>A4SCH3_CHLPM</name>
<dbReference type="STRING" id="290318.Cvib_0159"/>
<accession>A4SCH3</accession>
<reference evidence="2" key="1">
    <citation type="submission" date="2007-03" db="EMBL/GenBank/DDBJ databases">
        <title>Complete sequence of Prosthecochloris vibrioformis DSM 265.</title>
        <authorList>
            <consortium name="US DOE Joint Genome Institute"/>
            <person name="Copeland A."/>
            <person name="Lucas S."/>
            <person name="Lapidus A."/>
            <person name="Barry K."/>
            <person name="Detter J.C."/>
            <person name="Glavina del Rio T."/>
            <person name="Hammon N."/>
            <person name="Israni S."/>
            <person name="Pitluck S."/>
            <person name="Schmutz J."/>
            <person name="Larimer F."/>
            <person name="Land M."/>
            <person name="Hauser L."/>
            <person name="Mikhailova N."/>
            <person name="Li T."/>
            <person name="Overmann J."/>
            <person name="Schuster S.C."/>
            <person name="Bryant D.A."/>
            <person name="Richardson P."/>
        </authorList>
    </citation>
    <scope>NUCLEOTIDE SEQUENCE [LARGE SCALE GENOMIC DNA]</scope>
    <source>
        <strain evidence="2">DSM 265</strain>
    </source>
</reference>
<evidence type="ECO:0008006" key="3">
    <source>
        <dbReference type="Google" id="ProtNLM"/>
    </source>
</evidence>
<dbReference type="AlphaFoldDB" id="A4SCH3"/>
<organism evidence="2">
    <name type="scientific">Chlorobium phaeovibrioides (strain DSM 265 / 1930)</name>
    <name type="common">Prosthecochloris vibrioformis (strain DSM 265)</name>
    <dbReference type="NCBI Taxonomy" id="290318"/>
    <lineage>
        <taxon>Bacteria</taxon>
        <taxon>Pseudomonadati</taxon>
        <taxon>Chlorobiota</taxon>
        <taxon>Chlorobiia</taxon>
        <taxon>Chlorobiales</taxon>
        <taxon>Chlorobiaceae</taxon>
        <taxon>Chlorobium/Pelodictyon group</taxon>
        <taxon>Chlorobium</taxon>
    </lineage>
</organism>
<evidence type="ECO:0000256" key="1">
    <source>
        <dbReference type="SAM" id="SignalP"/>
    </source>
</evidence>
<gene>
    <name evidence="2" type="ordered locus">Cvib_0159</name>
</gene>
<proteinExistence type="predicted"/>
<feature type="chain" id="PRO_5002671988" description="Secreted protein" evidence="1">
    <location>
        <begin position="21"/>
        <end position="123"/>
    </location>
</feature>